<organism evidence="2 3">
    <name type="scientific">Piloderma croceum (strain F 1598)</name>
    <dbReference type="NCBI Taxonomy" id="765440"/>
    <lineage>
        <taxon>Eukaryota</taxon>
        <taxon>Fungi</taxon>
        <taxon>Dikarya</taxon>
        <taxon>Basidiomycota</taxon>
        <taxon>Agaricomycotina</taxon>
        <taxon>Agaricomycetes</taxon>
        <taxon>Agaricomycetidae</taxon>
        <taxon>Atheliales</taxon>
        <taxon>Atheliaceae</taxon>
        <taxon>Piloderma</taxon>
    </lineage>
</organism>
<dbReference type="HOGENOM" id="CLU_1768813_0_0_1"/>
<dbReference type="Proteomes" id="UP000054166">
    <property type="component" value="Unassembled WGS sequence"/>
</dbReference>
<evidence type="ECO:0000256" key="1">
    <source>
        <dbReference type="SAM" id="MobiDB-lite"/>
    </source>
</evidence>
<reference evidence="3" key="2">
    <citation type="submission" date="2015-01" db="EMBL/GenBank/DDBJ databases">
        <title>Evolutionary Origins and Diversification of the Mycorrhizal Mutualists.</title>
        <authorList>
            <consortium name="DOE Joint Genome Institute"/>
            <consortium name="Mycorrhizal Genomics Consortium"/>
            <person name="Kohler A."/>
            <person name="Kuo A."/>
            <person name="Nagy L.G."/>
            <person name="Floudas D."/>
            <person name="Copeland A."/>
            <person name="Barry K.W."/>
            <person name="Cichocki N."/>
            <person name="Veneault-Fourrey C."/>
            <person name="LaButti K."/>
            <person name="Lindquist E.A."/>
            <person name="Lipzen A."/>
            <person name="Lundell T."/>
            <person name="Morin E."/>
            <person name="Murat C."/>
            <person name="Riley R."/>
            <person name="Ohm R."/>
            <person name="Sun H."/>
            <person name="Tunlid A."/>
            <person name="Henrissat B."/>
            <person name="Grigoriev I.V."/>
            <person name="Hibbett D.S."/>
            <person name="Martin F."/>
        </authorList>
    </citation>
    <scope>NUCLEOTIDE SEQUENCE [LARGE SCALE GENOMIC DNA]</scope>
    <source>
        <strain evidence="3">F 1598</strain>
    </source>
</reference>
<evidence type="ECO:0000313" key="2">
    <source>
        <dbReference type="EMBL" id="KIM73702.1"/>
    </source>
</evidence>
<protein>
    <submittedName>
        <fullName evidence="2">Uncharacterized protein</fullName>
    </submittedName>
</protein>
<keyword evidence="3" id="KW-1185">Reference proteome</keyword>
<dbReference type="AlphaFoldDB" id="A0A0C3B8R0"/>
<dbReference type="InParanoid" id="A0A0C3B8R0"/>
<name>A0A0C3B8R0_PILCF</name>
<sequence length="147" mass="16130">MTIRDVGGMDLTASSASDITGSTPGSTQLFYACTLTVDNARPQAVPVEREPADDIRELIGAVPDYRRAYREESGKLSELIEYHNTTVSVLEQAVPNSNGRAAIEQYRDQIDARKAENYGFASMAAVPLDECNPTVEVRLRVECYVVV</sequence>
<feature type="compositionally biased region" description="Polar residues" evidence="1">
    <location>
        <begin position="12"/>
        <end position="21"/>
    </location>
</feature>
<proteinExistence type="predicted"/>
<accession>A0A0C3B8R0</accession>
<reference evidence="2 3" key="1">
    <citation type="submission" date="2014-04" db="EMBL/GenBank/DDBJ databases">
        <authorList>
            <consortium name="DOE Joint Genome Institute"/>
            <person name="Kuo A."/>
            <person name="Tarkka M."/>
            <person name="Buscot F."/>
            <person name="Kohler A."/>
            <person name="Nagy L.G."/>
            <person name="Floudas D."/>
            <person name="Copeland A."/>
            <person name="Barry K.W."/>
            <person name="Cichocki N."/>
            <person name="Veneault-Fourrey C."/>
            <person name="LaButti K."/>
            <person name="Lindquist E.A."/>
            <person name="Lipzen A."/>
            <person name="Lundell T."/>
            <person name="Morin E."/>
            <person name="Murat C."/>
            <person name="Sun H."/>
            <person name="Tunlid A."/>
            <person name="Henrissat B."/>
            <person name="Grigoriev I.V."/>
            <person name="Hibbett D.S."/>
            <person name="Martin F."/>
            <person name="Nordberg H.P."/>
            <person name="Cantor M.N."/>
            <person name="Hua S.X."/>
        </authorList>
    </citation>
    <scope>NUCLEOTIDE SEQUENCE [LARGE SCALE GENOMIC DNA]</scope>
    <source>
        <strain evidence="2 3">F 1598</strain>
    </source>
</reference>
<dbReference type="EMBL" id="KN833075">
    <property type="protein sequence ID" value="KIM73702.1"/>
    <property type="molecule type" value="Genomic_DNA"/>
</dbReference>
<feature type="region of interest" description="Disordered" evidence="1">
    <location>
        <begin position="1"/>
        <end position="21"/>
    </location>
</feature>
<gene>
    <name evidence="2" type="ORF">PILCRDRAFT_14996</name>
</gene>
<evidence type="ECO:0000313" key="3">
    <source>
        <dbReference type="Proteomes" id="UP000054166"/>
    </source>
</evidence>
<dbReference type="PROSITE" id="PS51257">
    <property type="entry name" value="PROKAR_LIPOPROTEIN"/>
    <property type="match status" value="1"/>
</dbReference>
<dbReference type="STRING" id="765440.A0A0C3B8R0"/>